<keyword evidence="3" id="KW-1185">Reference proteome</keyword>
<evidence type="ECO:0000256" key="1">
    <source>
        <dbReference type="SAM" id="SignalP"/>
    </source>
</evidence>
<feature type="chain" id="PRO_5043519176" evidence="1">
    <location>
        <begin position="20"/>
        <end position="532"/>
    </location>
</feature>
<gene>
    <name evidence="2" type="ORF">TWF730_003562</name>
</gene>
<sequence length="532" mass="56457">MRFAIGTLALLALSGSASAQCDGVCECVADDCLLDLAGSEPFPATVAVDDCRDYLWEHSTWASETSTVTNVVTGGVVTEIVSETVFATVSEGTTTLETVTNTVTATETTTSGTGTFTGELITTVIPPLRRRRRKRQQGVIPAYASQCGGSVGYISACTCIGVSAGGTLWTEVPLVTATVTETVASTETVSETETATTTVVGDFAGATETETLVKTATEKVTRPYYTGFALQLTNDEANGQYKGYFLRAVPDASKNNLKRLTVVANVNAATLYKINGAGNVVTETGDFGFSHDDTTTGPGFWQEATGGRTGWIGHNCNINADRLLNCPSTDESRIFMAADPTDGNKVRVFAYLENILKESTIGPLIIAAVPQNTASIPPAFAKNVVIRAADTGNGIFNGQYVGVQDQSTQPFPRVRFYETIDDATRFTVDPVSGNVLGEGRLVFSARINTNPAQIAPFLLGGYDTNNRVHHVTVQLPGTSVFVRYPTGPDRNLGAVIPDGSPDSVPFFRLKVVGAPNSLADEQRPLALIIEEV</sequence>
<name>A0AAV9U6N9_9PEZI</name>
<evidence type="ECO:0000313" key="3">
    <source>
        <dbReference type="Proteomes" id="UP001373714"/>
    </source>
</evidence>
<accession>A0AAV9U6N9</accession>
<organism evidence="2 3">
    <name type="scientific">Orbilia blumenaviensis</name>
    <dbReference type="NCBI Taxonomy" id="1796055"/>
    <lineage>
        <taxon>Eukaryota</taxon>
        <taxon>Fungi</taxon>
        <taxon>Dikarya</taxon>
        <taxon>Ascomycota</taxon>
        <taxon>Pezizomycotina</taxon>
        <taxon>Orbiliomycetes</taxon>
        <taxon>Orbiliales</taxon>
        <taxon>Orbiliaceae</taxon>
        <taxon>Orbilia</taxon>
    </lineage>
</organism>
<reference evidence="2 3" key="1">
    <citation type="submission" date="2019-10" db="EMBL/GenBank/DDBJ databases">
        <authorList>
            <person name="Palmer J.M."/>
        </authorList>
    </citation>
    <scope>NUCLEOTIDE SEQUENCE [LARGE SCALE GENOMIC DNA]</scope>
    <source>
        <strain evidence="2 3">TWF730</strain>
    </source>
</reference>
<dbReference type="EMBL" id="JAVHNS010000015">
    <property type="protein sequence ID" value="KAK6334348.1"/>
    <property type="molecule type" value="Genomic_DNA"/>
</dbReference>
<comment type="caution">
    <text evidence="2">The sequence shown here is derived from an EMBL/GenBank/DDBJ whole genome shotgun (WGS) entry which is preliminary data.</text>
</comment>
<dbReference type="Proteomes" id="UP001373714">
    <property type="component" value="Unassembled WGS sequence"/>
</dbReference>
<proteinExistence type="predicted"/>
<feature type="signal peptide" evidence="1">
    <location>
        <begin position="1"/>
        <end position="19"/>
    </location>
</feature>
<protein>
    <submittedName>
        <fullName evidence="2">Uncharacterized protein</fullName>
    </submittedName>
</protein>
<dbReference type="AlphaFoldDB" id="A0AAV9U6N9"/>
<keyword evidence="1" id="KW-0732">Signal</keyword>
<evidence type="ECO:0000313" key="2">
    <source>
        <dbReference type="EMBL" id="KAK6334348.1"/>
    </source>
</evidence>